<dbReference type="OrthoDB" id="47801at2759"/>
<keyword evidence="2" id="KW-1185">Reference proteome</keyword>
<dbReference type="Proteomes" id="UP000466442">
    <property type="component" value="Linkage Group LG12"/>
</dbReference>
<evidence type="ECO:0000313" key="2">
    <source>
        <dbReference type="Proteomes" id="UP000466442"/>
    </source>
</evidence>
<feature type="non-terminal residue" evidence="1">
    <location>
        <position position="71"/>
    </location>
</feature>
<reference evidence="1" key="1">
    <citation type="journal article" date="2021" name="Mol. Ecol. Resour.">
        <title>Apolygus lucorum genome provides insights into omnivorousness and mesophyll feeding.</title>
        <authorList>
            <person name="Liu Y."/>
            <person name="Liu H."/>
            <person name="Wang H."/>
            <person name="Huang T."/>
            <person name="Liu B."/>
            <person name="Yang B."/>
            <person name="Yin L."/>
            <person name="Li B."/>
            <person name="Zhang Y."/>
            <person name="Zhang S."/>
            <person name="Jiang F."/>
            <person name="Zhang X."/>
            <person name="Ren Y."/>
            <person name="Wang B."/>
            <person name="Wang S."/>
            <person name="Lu Y."/>
            <person name="Wu K."/>
            <person name="Fan W."/>
            <person name="Wang G."/>
        </authorList>
    </citation>
    <scope>NUCLEOTIDE SEQUENCE</scope>
    <source>
        <strain evidence="1">12Hb</strain>
    </source>
</reference>
<organism evidence="1 2">
    <name type="scientific">Apolygus lucorum</name>
    <name type="common">Small green plant bug</name>
    <name type="synonym">Lygocoris lucorum</name>
    <dbReference type="NCBI Taxonomy" id="248454"/>
    <lineage>
        <taxon>Eukaryota</taxon>
        <taxon>Metazoa</taxon>
        <taxon>Ecdysozoa</taxon>
        <taxon>Arthropoda</taxon>
        <taxon>Hexapoda</taxon>
        <taxon>Insecta</taxon>
        <taxon>Pterygota</taxon>
        <taxon>Neoptera</taxon>
        <taxon>Paraneoptera</taxon>
        <taxon>Hemiptera</taxon>
        <taxon>Heteroptera</taxon>
        <taxon>Panheteroptera</taxon>
        <taxon>Cimicomorpha</taxon>
        <taxon>Miridae</taxon>
        <taxon>Mirini</taxon>
        <taxon>Apolygus</taxon>
    </lineage>
</organism>
<protein>
    <submittedName>
        <fullName evidence="1">Uncharacterized protein</fullName>
    </submittedName>
</protein>
<dbReference type="AlphaFoldDB" id="A0A8S9WZE3"/>
<gene>
    <name evidence="1" type="ORF">GE061_003996</name>
</gene>
<proteinExistence type="predicted"/>
<name>A0A8S9WZE3_APOLU</name>
<sequence>FCARLESWIRLSETYNSRSFGQPSVSNATFTQDSTSAEFPLLPISKSTCTTLRQSLVTFRQALTRVRPQQI</sequence>
<evidence type="ECO:0000313" key="1">
    <source>
        <dbReference type="EMBL" id="KAF6201604.1"/>
    </source>
</evidence>
<comment type="caution">
    <text evidence="1">The sequence shown here is derived from an EMBL/GenBank/DDBJ whole genome shotgun (WGS) entry which is preliminary data.</text>
</comment>
<dbReference type="EMBL" id="WIXP02000012">
    <property type="protein sequence ID" value="KAF6201604.1"/>
    <property type="molecule type" value="Genomic_DNA"/>
</dbReference>
<accession>A0A8S9WZE3</accession>